<evidence type="ECO:0000256" key="1">
    <source>
        <dbReference type="ARBA" id="ARBA00008635"/>
    </source>
</evidence>
<dbReference type="EMBL" id="JBHSJJ010000007">
    <property type="protein sequence ID" value="MFC4872720.1"/>
    <property type="molecule type" value="Genomic_DNA"/>
</dbReference>
<dbReference type="SUPFAM" id="SSF109854">
    <property type="entry name" value="DinB/YfiT-like putative metalloenzymes"/>
    <property type="match status" value="1"/>
</dbReference>
<evidence type="ECO:0000256" key="2">
    <source>
        <dbReference type="ARBA" id="ARBA00022723"/>
    </source>
</evidence>
<reference evidence="5" key="1">
    <citation type="journal article" date="2019" name="Int. J. Syst. Evol. Microbiol.">
        <title>The Global Catalogue of Microorganisms (GCM) 10K type strain sequencing project: providing services to taxonomists for standard genome sequencing and annotation.</title>
        <authorList>
            <consortium name="The Broad Institute Genomics Platform"/>
            <consortium name="The Broad Institute Genome Sequencing Center for Infectious Disease"/>
            <person name="Wu L."/>
            <person name="Ma J."/>
        </authorList>
    </citation>
    <scope>NUCLEOTIDE SEQUENCE [LARGE SCALE GENOMIC DNA]</scope>
    <source>
        <strain evidence="5">CGMCC 4.7466</strain>
    </source>
</reference>
<evidence type="ECO:0000313" key="5">
    <source>
        <dbReference type="Proteomes" id="UP001595818"/>
    </source>
</evidence>
<proteinExistence type="inferred from homology"/>
<accession>A0ABV9T3D9</accession>
<dbReference type="Proteomes" id="UP001595818">
    <property type="component" value="Unassembled WGS sequence"/>
</dbReference>
<dbReference type="Gene3D" id="1.20.120.450">
    <property type="entry name" value="dinb family like domain"/>
    <property type="match status" value="1"/>
</dbReference>
<feature type="signal peptide" evidence="3">
    <location>
        <begin position="1"/>
        <end position="25"/>
    </location>
</feature>
<dbReference type="InterPro" id="IPR007837">
    <property type="entry name" value="DinB"/>
</dbReference>
<dbReference type="Pfam" id="PF05163">
    <property type="entry name" value="DinB"/>
    <property type="match status" value="1"/>
</dbReference>
<dbReference type="InterPro" id="IPR034660">
    <property type="entry name" value="DinB/YfiT-like"/>
</dbReference>
<keyword evidence="3" id="KW-0732">Signal</keyword>
<comment type="similarity">
    <text evidence="1">Belongs to the DinB family.</text>
</comment>
<dbReference type="RefSeq" id="WP_377065303.1">
    <property type="nucleotide sequence ID" value="NZ_JBHSJJ010000007.1"/>
</dbReference>
<feature type="chain" id="PRO_5045888744" evidence="3">
    <location>
        <begin position="26"/>
        <end position="175"/>
    </location>
</feature>
<keyword evidence="2" id="KW-0479">Metal-binding</keyword>
<name>A0ABV9T3D9_9BACT</name>
<evidence type="ECO:0000256" key="3">
    <source>
        <dbReference type="SAM" id="SignalP"/>
    </source>
</evidence>
<sequence length="175" mass="19364">MKTTTLKTLLGICLLLAGLAPMAHAQTTMDEFLAKWENSKQFTLETLDKMPDDLLDYKPHETAMSFKEQVTHIGASIAGLSKGFLLGADMDFDPKATPQTKAEIKKFVEQCYDYGKKTITSLSEAQLNEEIDTFAGKVTRRQMVGLVDDHATHHRGAAISYIRSQGIDPPGFRGL</sequence>
<comment type="caution">
    <text evidence="4">The sequence shown here is derived from an EMBL/GenBank/DDBJ whole genome shotgun (WGS) entry which is preliminary data.</text>
</comment>
<protein>
    <submittedName>
        <fullName evidence="4">DinB family protein</fullName>
    </submittedName>
</protein>
<gene>
    <name evidence="4" type="ORF">ACFPFU_13575</name>
</gene>
<evidence type="ECO:0000313" key="4">
    <source>
        <dbReference type="EMBL" id="MFC4872720.1"/>
    </source>
</evidence>
<keyword evidence="5" id="KW-1185">Reference proteome</keyword>
<organism evidence="4 5">
    <name type="scientific">Negadavirga shengliensis</name>
    <dbReference type="NCBI Taxonomy" id="1389218"/>
    <lineage>
        <taxon>Bacteria</taxon>
        <taxon>Pseudomonadati</taxon>
        <taxon>Bacteroidota</taxon>
        <taxon>Cytophagia</taxon>
        <taxon>Cytophagales</taxon>
        <taxon>Cyclobacteriaceae</taxon>
        <taxon>Negadavirga</taxon>
    </lineage>
</organism>